<gene>
    <name evidence="1" type="ORF">JKG61_14735</name>
</gene>
<reference evidence="1 2" key="1">
    <citation type="submission" date="2021-01" db="EMBL/GenBank/DDBJ databases">
        <title>C459-1 draft genome sequence.</title>
        <authorList>
            <person name="Zhang X.-F."/>
        </authorList>
    </citation>
    <scope>NUCLEOTIDE SEQUENCE [LARGE SCALE GENOMIC DNA]</scope>
    <source>
        <strain evidence="2">C459-1</strain>
    </source>
</reference>
<dbReference type="RefSeq" id="WP_202103718.1">
    <property type="nucleotide sequence ID" value="NZ_JAERTY010000008.1"/>
</dbReference>
<name>A0ABS1R620_9SPHI</name>
<dbReference type="Proteomes" id="UP000625283">
    <property type="component" value="Unassembled WGS sequence"/>
</dbReference>
<sequence>MTKYKEIIATLRQKDNALAEHWEEEIDTIIHKLKFLTADAIPSVCIIDQNNNFQINQSSLLQEKVKIAGGTLVDHFQEDIAIFIIIQRDESLYGVIPDFINLQSGTKAIKNNNIYIIQTEQFDIQEDNYLQDVEILAEIIQPKYFIFGHNDTNWIKFDLN</sequence>
<accession>A0ABS1R620</accession>
<protein>
    <recommendedName>
        <fullName evidence="3">ABC transporter substrate-binding protein</fullName>
    </recommendedName>
</protein>
<dbReference type="EMBL" id="JAERTY010000008">
    <property type="protein sequence ID" value="MBL1410009.1"/>
    <property type="molecule type" value="Genomic_DNA"/>
</dbReference>
<organism evidence="1 2">
    <name type="scientific">Sphingobacterium faecale</name>
    <dbReference type="NCBI Taxonomy" id="2803775"/>
    <lineage>
        <taxon>Bacteria</taxon>
        <taxon>Pseudomonadati</taxon>
        <taxon>Bacteroidota</taxon>
        <taxon>Sphingobacteriia</taxon>
        <taxon>Sphingobacteriales</taxon>
        <taxon>Sphingobacteriaceae</taxon>
        <taxon>Sphingobacterium</taxon>
    </lineage>
</organism>
<evidence type="ECO:0000313" key="1">
    <source>
        <dbReference type="EMBL" id="MBL1410009.1"/>
    </source>
</evidence>
<comment type="caution">
    <text evidence="1">The sequence shown here is derived from an EMBL/GenBank/DDBJ whole genome shotgun (WGS) entry which is preliminary data.</text>
</comment>
<proteinExistence type="predicted"/>
<dbReference type="SUPFAM" id="SSF53807">
    <property type="entry name" value="Helical backbone' metal receptor"/>
    <property type="match status" value="1"/>
</dbReference>
<keyword evidence="2" id="KW-1185">Reference proteome</keyword>
<evidence type="ECO:0008006" key="3">
    <source>
        <dbReference type="Google" id="ProtNLM"/>
    </source>
</evidence>
<evidence type="ECO:0000313" key="2">
    <source>
        <dbReference type="Proteomes" id="UP000625283"/>
    </source>
</evidence>